<gene>
    <name evidence="1" type="ORF">HELGO_WM1694</name>
</gene>
<proteinExistence type="predicted"/>
<evidence type="ECO:0008006" key="2">
    <source>
        <dbReference type="Google" id="ProtNLM"/>
    </source>
</evidence>
<dbReference type="EMBL" id="CACVAS010000147">
    <property type="protein sequence ID" value="CAA6827051.1"/>
    <property type="molecule type" value="Genomic_DNA"/>
</dbReference>
<protein>
    <recommendedName>
        <fullName evidence="2">Carboxypeptidase regulatory-like domain-containing protein</fullName>
    </recommendedName>
</protein>
<dbReference type="SUPFAM" id="SSF117074">
    <property type="entry name" value="Hypothetical protein PA1324"/>
    <property type="match status" value="1"/>
</dbReference>
<sequence>MITNKKIFFLTLISLFLFSGCVQKRLVVKDPRGYQNNKLPVNTWAQETNMKEDIDISDLDQKIDTEQHTMIREEAPQVKMERVPFPLGEYNRLSKSGKGTVKGKIYINDAYNRRVLGSNTRLYLNPVTSYSKQWYSQSYIGGYKMEKADSRLYNYLRFTASNNQGEFAFYGVPNGHYYLIGTVACGVECGYTQSKNIRIAKQVSIQGNQVIQSDLHRMVD</sequence>
<dbReference type="AlphaFoldDB" id="A0A6S6TWX7"/>
<accession>A0A6S6TWX7</accession>
<reference evidence="1" key="1">
    <citation type="submission" date="2020-01" db="EMBL/GenBank/DDBJ databases">
        <authorList>
            <person name="Meier V. D."/>
            <person name="Meier V D."/>
        </authorList>
    </citation>
    <scope>NUCLEOTIDE SEQUENCE</scope>
    <source>
        <strain evidence="1">HLG_WM_MAG_01</strain>
    </source>
</reference>
<organism evidence="1">
    <name type="scientific">uncultured Sulfurovum sp</name>
    <dbReference type="NCBI Taxonomy" id="269237"/>
    <lineage>
        <taxon>Bacteria</taxon>
        <taxon>Pseudomonadati</taxon>
        <taxon>Campylobacterota</taxon>
        <taxon>Epsilonproteobacteria</taxon>
        <taxon>Campylobacterales</taxon>
        <taxon>Sulfurovaceae</taxon>
        <taxon>Sulfurovum</taxon>
        <taxon>environmental samples</taxon>
    </lineage>
</organism>
<name>A0A6S6TWX7_9BACT</name>
<dbReference type="PROSITE" id="PS51257">
    <property type="entry name" value="PROKAR_LIPOPROTEIN"/>
    <property type="match status" value="1"/>
</dbReference>
<evidence type="ECO:0000313" key="1">
    <source>
        <dbReference type="EMBL" id="CAA6827051.1"/>
    </source>
</evidence>